<proteinExistence type="predicted"/>
<reference evidence="2" key="1">
    <citation type="submission" date="2024-07" db="EMBL/GenBank/DDBJ databases">
        <authorList>
            <person name="Yu S.T."/>
        </authorList>
    </citation>
    <scope>NUCLEOTIDE SEQUENCE</scope>
    <source>
        <strain evidence="2">R21</strain>
    </source>
</reference>
<gene>
    <name evidence="2" type="ORF">AB5J56_25770</name>
</gene>
<organism evidence="2">
    <name type="scientific">Streptomyces sp. R21</name>
    <dbReference type="NCBI Taxonomy" id="3238627"/>
    <lineage>
        <taxon>Bacteria</taxon>
        <taxon>Bacillati</taxon>
        <taxon>Actinomycetota</taxon>
        <taxon>Actinomycetes</taxon>
        <taxon>Kitasatosporales</taxon>
        <taxon>Streptomycetaceae</taxon>
        <taxon>Streptomyces</taxon>
    </lineage>
</organism>
<dbReference type="SUPFAM" id="SSF47413">
    <property type="entry name" value="lambda repressor-like DNA-binding domains"/>
    <property type="match status" value="1"/>
</dbReference>
<dbReference type="GO" id="GO:0003677">
    <property type="term" value="F:DNA binding"/>
    <property type="evidence" value="ECO:0007669"/>
    <property type="project" value="InterPro"/>
</dbReference>
<dbReference type="RefSeq" id="WP_369235420.1">
    <property type="nucleotide sequence ID" value="NZ_CP163435.1"/>
</dbReference>
<dbReference type="InterPro" id="IPR010982">
    <property type="entry name" value="Lambda_DNA-bd_dom_sf"/>
</dbReference>
<evidence type="ECO:0000313" key="2">
    <source>
        <dbReference type="EMBL" id="XDQ27896.1"/>
    </source>
</evidence>
<dbReference type="PROSITE" id="PS50943">
    <property type="entry name" value="HTH_CROC1"/>
    <property type="match status" value="1"/>
</dbReference>
<feature type="domain" description="HTH cro/C1-type" evidence="1">
    <location>
        <begin position="23"/>
        <end position="76"/>
    </location>
</feature>
<evidence type="ECO:0000259" key="1">
    <source>
        <dbReference type="PROSITE" id="PS50943"/>
    </source>
</evidence>
<dbReference type="CDD" id="cd00093">
    <property type="entry name" value="HTH_XRE"/>
    <property type="match status" value="1"/>
</dbReference>
<dbReference type="Gene3D" id="1.10.260.40">
    <property type="entry name" value="lambda repressor-like DNA-binding domains"/>
    <property type="match status" value="1"/>
</dbReference>
<protein>
    <submittedName>
        <fullName evidence="2">Scr1 family TA system antitoxin-like transcriptional regulator</fullName>
    </submittedName>
</protein>
<accession>A0AB39PCL9</accession>
<name>A0AB39PCL9_9ACTN</name>
<sequence>MSSGTGAKRRKNASAMKMLGAQVAALRRAAGYTQRSLAERALVDEETIASIEQGRRPLKEDFAALLDQLLDTKGVLSVAVENMPEVDLFPRWAEEYVDLEREALALSWYDNQVLPGLLQTSAYARAVFHNDVPALTEDEVEQRVAARIERQEILHRKVPPTITFIVSEVALMDRLGGDEVYYEQLGRLRDWADLPGVALQVMPVGRDFHAGLAGLAGPFTLIETPDHQRIAYTEAPRRGWLIADPDEVSYLERRYAMLRTQALNPQETRSLLDRLLGEQ</sequence>
<dbReference type="EMBL" id="CP163435">
    <property type="protein sequence ID" value="XDQ27896.1"/>
    <property type="molecule type" value="Genomic_DNA"/>
</dbReference>
<dbReference type="Pfam" id="PF19054">
    <property type="entry name" value="DUF5753"/>
    <property type="match status" value="1"/>
</dbReference>
<dbReference type="InterPro" id="IPR001387">
    <property type="entry name" value="Cro/C1-type_HTH"/>
</dbReference>
<dbReference type="SMART" id="SM00530">
    <property type="entry name" value="HTH_XRE"/>
    <property type="match status" value="1"/>
</dbReference>
<dbReference type="AlphaFoldDB" id="A0AB39PCL9"/>
<dbReference type="Pfam" id="PF13560">
    <property type="entry name" value="HTH_31"/>
    <property type="match status" value="1"/>
</dbReference>
<dbReference type="InterPro" id="IPR043917">
    <property type="entry name" value="DUF5753"/>
</dbReference>